<dbReference type="Proteomes" id="UP000034406">
    <property type="component" value="Unassembled WGS sequence"/>
</dbReference>
<dbReference type="EMBL" id="LBUT01000018">
    <property type="protein sequence ID" value="KKQ69184.1"/>
    <property type="molecule type" value="Genomic_DNA"/>
</dbReference>
<dbReference type="GO" id="GO:0004824">
    <property type="term" value="F:lysine-tRNA ligase activity"/>
    <property type="evidence" value="ECO:0007669"/>
    <property type="project" value="InterPro"/>
</dbReference>
<keyword evidence="1 5" id="KW-0436">Ligase</keyword>
<dbReference type="InterPro" id="IPR018149">
    <property type="entry name" value="Lys-tRNA-synth_II_C"/>
</dbReference>
<dbReference type="InterPro" id="IPR004364">
    <property type="entry name" value="Aa-tRNA-synt_II"/>
</dbReference>
<name>A0A0G0M678_9BACT</name>
<dbReference type="GO" id="GO:0005524">
    <property type="term" value="F:ATP binding"/>
    <property type="evidence" value="ECO:0007669"/>
    <property type="project" value="UniProtKB-KW"/>
</dbReference>
<dbReference type="GO" id="GO:0000049">
    <property type="term" value="F:tRNA binding"/>
    <property type="evidence" value="ECO:0007669"/>
    <property type="project" value="TreeGrafter"/>
</dbReference>
<dbReference type="GO" id="GO:0006430">
    <property type="term" value="P:lysyl-tRNA aminoacylation"/>
    <property type="evidence" value="ECO:0007669"/>
    <property type="project" value="InterPro"/>
</dbReference>
<sequence length="316" mass="36475">MKPQNLKNIILRQQIISAIRHFFVQKKFQEIDLPVLKYSLPLEQNIYSLETSCKQIQDKLYLSTSPESGLKKIISQRPGNYFSISPSFRNLEAKGPTHQPEFLMLEWYQTNSNYLRTMKIAQKLIINIAQGLDNIKYNRTNNILIYQNFNFDLSLPWPKISIKQLFLDHTNIDLDLFLTSSKFSENNFNQIFLNDIEPHLSTSRPTFITDYPASLSPLAKKKSNPLYSKRFELYFGPLEIANGNTENNSMDEITSASLLEEKYRRLHQLPTPPIDYDFIKASSKMSHVAGCGLGIDRLTMLLTDSAHINSVRPFSL</sequence>
<reference evidence="5 6" key="1">
    <citation type="journal article" date="2015" name="Nature">
        <title>rRNA introns, odd ribosomes, and small enigmatic genomes across a large radiation of phyla.</title>
        <authorList>
            <person name="Brown C.T."/>
            <person name="Hug L.A."/>
            <person name="Thomas B.C."/>
            <person name="Sharon I."/>
            <person name="Castelle C.J."/>
            <person name="Singh A."/>
            <person name="Wilkins M.J."/>
            <person name="Williams K.H."/>
            <person name="Banfield J.F."/>
        </authorList>
    </citation>
    <scope>NUCLEOTIDE SEQUENCE [LARGE SCALE GENOMIC DNA]</scope>
</reference>
<keyword evidence="2" id="KW-0547">Nucleotide-binding</keyword>
<dbReference type="SUPFAM" id="SSF55681">
    <property type="entry name" value="Class II aaRS and biotin synthetases"/>
    <property type="match status" value="1"/>
</dbReference>
<comment type="caution">
    <text evidence="5">The sequence shown here is derived from an EMBL/GenBank/DDBJ whole genome shotgun (WGS) entry which is preliminary data.</text>
</comment>
<evidence type="ECO:0000313" key="5">
    <source>
        <dbReference type="EMBL" id="KKQ69184.1"/>
    </source>
</evidence>
<organism evidence="5 6">
    <name type="scientific">Candidatus Shapirobacteria bacterium GW2011_GWE2_38_30</name>
    <dbReference type="NCBI Taxonomy" id="1618490"/>
    <lineage>
        <taxon>Bacteria</taxon>
        <taxon>Candidatus Shapironibacteriota</taxon>
    </lineage>
</organism>
<dbReference type="InterPro" id="IPR006195">
    <property type="entry name" value="aa-tRNA-synth_II"/>
</dbReference>
<dbReference type="AlphaFoldDB" id="A0A0G0M678"/>
<evidence type="ECO:0000256" key="1">
    <source>
        <dbReference type="ARBA" id="ARBA00022598"/>
    </source>
</evidence>
<dbReference type="GO" id="GO:0005829">
    <property type="term" value="C:cytosol"/>
    <property type="evidence" value="ECO:0007669"/>
    <property type="project" value="TreeGrafter"/>
</dbReference>
<keyword evidence="3" id="KW-0067">ATP-binding</keyword>
<dbReference type="PRINTS" id="PR00982">
    <property type="entry name" value="TRNASYNTHLYS"/>
</dbReference>
<dbReference type="Gene3D" id="3.30.930.10">
    <property type="entry name" value="Bira Bifunctional Protein, Domain 2"/>
    <property type="match status" value="1"/>
</dbReference>
<evidence type="ECO:0000313" key="6">
    <source>
        <dbReference type="Proteomes" id="UP000034406"/>
    </source>
</evidence>
<evidence type="ECO:0000259" key="4">
    <source>
        <dbReference type="PROSITE" id="PS50862"/>
    </source>
</evidence>
<dbReference type="PATRIC" id="fig|1618490.4.peg.692"/>
<dbReference type="PANTHER" id="PTHR42918">
    <property type="entry name" value="LYSYL-TRNA SYNTHETASE"/>
    <property type="match status" value="1"/>
</dbReference>
<proteinExistence type="predicted"/>
<dbReference type="PROSITE" id="PS50862">
    <property type="entry name" value="AA_TRNA_LIGASE_II"/>
    <property type="match status" value="1"/>
</dbReference>
<evidence type="ECO:0000256" key="3">
    <source>
        <dbReference type="ARBA" id="ARBA00022840"/>
    </source>
</evidence>
<dbReference type="STRING" id="1618490.US90_C0018G0028"/>
<dbReference type="Pfam" id="PF00152">
    <property type="entry name" value="tRNA-synt_2"/>
    <property type="match status" value="1"/>
</dbReference>
<feature type="domain" description="Aminoacyl-transfer RNA synthetases class-II family profile" evidence="4">
    <location>
        <begin position="11"/>
        <end position="313"/>
    </location>
</feature>
<protein>
    <submittedName>
        <fullName evidence="5">Lysine-tRNA ligase-like protein GenX</fullName>
    </submittedName>
</protein>
<dbReference type="PANTHER" id="PTHR42918:SF6">
    <property type="entry name" value="ELONGATION FACTOR P--(R)-BETA-LYSINE LIGASE"/>
    <property type="match status" value="1"/>
</dbReference>
<gene>
    <name evidence="5" type="ORF">US90_C0018G0028</name>
</gene>
<dbReference type="InterPro" id="IPR045864">
    <property type="entry name" value="aa-tRNA-synth_II/BPL/LPL"/>
</dbReference>
<accession>A0A0G0M678</accession>
<evidence type="ECO:0000256" key="2">
    <source>
        <dbReference type="ARBA" id="ARBA00022741"/>
    </source>
</evidence>